<dbReference type="PANTHER" id="PTHR35936">
    <property type="entry name" value="MEMBRANE-BOUND LYTIC MUREIN TRANSGLYCOSYLASE F"/>
    <property type="match status" value="1"/>
</dbReference>
<dbReference type="PROSITE" id="PS51257">
    <property type="entry name" value="PROKAR_LIPOPROTEIN"/>
    <property type="match status" value="1"/>
</dbReference>
<feature type="chain" id="PRO_5039188628" evidence="2">
    <location>
        <begin position="25"/>
        <end position="278"/>
    </location>
</feature>
<feature type="domain" description="Solute-binding protein family 3/N-terminal" evidence="3">
    <location>
        <begin position="42"/>
        <end position="265"/>
    </location>
</feature>
<evidence type="ECO:0000313" key="4">
    <source>
        <dbReference type="EMBL" id="RAW59082.1"/>
    </source>
</evidence>
<gene>
    <name evidence="4" type="ORF">C4N24_04665</name>
</gene>
<evidence type="ECO:0000256" key="2">
    <source>
        <dbReference type="SAM" id="SignalP"/>
    </source>
</evidence>
<dbReference type="RefSeq" id="WP_112090497.1">
    <property type="nucleotide sequence ID" value="NZ_PRLD01000003.1"/>
</dbReference>
<evidence type="ECO:0000259" key="3">
    <source>
        <dbReference type="SMART" id="SM00062"/>
    </source>
</evidence>
<keyword evidence="1 2" id="KW-0732">Signal</keyword>
<dbReference type="InterPro" id="IPR001638">
    <property type="entry name" value="Solute-binding_3/MltF_N"/>
</dbReference>
<dbReference type="Pfam" id="PF00497">
    <property type="entry name" value="SBP_bac_3"/>
    <property type="match status" value="1"/>
</dbReference>
<comment type="caution">
    <text evidence="4">The sequence shown here is derived from an EMBL/GenBank/DDBJ whole genome shotgun (WGS) entry which is preliminary data.</text>
</comment>
<dbReference type="EMBL" id="PRLD01000003">
    <property type="protein sequence ID" value="RAW59082.1"/>
    <property type="molecule type" value="Genomic_DNA"/>
</dbReference>
<reference evidence="4 5" key="1">
    <citation type="submission" date="2018-02" db="EMBL/GenBank/DDBJ databases">
        <title>Complete genome sequencing of Faecalibacterium prausnitzii strains isolated from the human gut.</title>
        <authorList>
            <person name="Fitzgerald B.C."/>
            <person name="Shkoporov A.N."/>
            <person name="Ross P.R."/>
            <person name="Hill C."/>
        </authorList>
    </citation>
    <scope>NUCLEOTIDE SEQUENCE [LARGE SCALE GENOMIC DNA]</scope>
    <source>
        <strain evidence="4 5">APC923/51-1</strain>
    </source>
</reference>
<dbReference type="SMART" id="SM00062">
    <property type="entry name" value="PBPb"/>
    <property type="match status" value="1"/>
</dbReference>
<evidence type="ECO:0000313" key="5">
    <source>
        <dbReference type="Proteomes" id="UP000251281"/>
    </source>
</evidence>
<dbReference type="AlphaFoldDB" id="A0A329UBL0"/>
<dbReference type="Gene3D" id="3.40.190.10">
    <property type="entry name" value="Periplasmic binding protein-like II"/>
    <property type="match status" value="2"/>
</dbReference>
<sequence>MKKHRRGLRLAACLLTLAMCVALLCSCGRTEKTDDYTAAMPVIVVGSDNYPPFNYMGTDGAPTGIDVELATEAFGRLGYRAKFVTIDWEKKKELVENDTIDCIWGSFSMDGREEEYQWAGPYLHSRQVVAVRSDSDIRTLQDLAGKVVAVQSTTKPEELFLNAEQNGLPRLRRLYSLQNRDLLYTTLLKGYADALAAHESAIRQFMKDYSVEYRILDEPLMTARLGVAFAKERGDDLPQQLTEVFQEMLTDGTVRQIVSRYLDDPEHYLDGLEDSTHA</sequence>
<accession>A0A329UBL0</accession>
<dbReference type="Proteomes" id="UP000251281">
    <property type="component" value="Unassembled WGS sequence"/>
</dbReference>
<dbReference type="PANTHER" id="PTHR35936:SF17">
    <property type="entry name" value="ARGININE-BINDING EXTRACELLULAR PROTEIN ARTP"/>
    <property type="match status" value="1"/>
</dbReference>
<organism evidence="4 5">
    <name type="scientific">Faecalibacterium prausnitzii</name>
    <dbReference type="NCBI Taxonomy" id="853"/>
    <lineage>
        <taxon>Bacteria</taxon>
        <taxon>Bacillati</taxon>
        <taxon>Bacillota</taxon>
        <taxon>Clostridia</taxon>
        <taxon>Eubacteriales</taxon>
        <taxon>Oscillospiraceae</taxon>
        <taxon>Faecalibacterium</taxon>
    </lineage>
</organism>
<feature type="signal peptide" evidence="2">
    <location>
        <begin position="1"/>
        <end position="24"/>
    </location>
</feature>
<protein>
    <submittedName>
        <fullName evidence="4">Amino acid ABC transporter substrate-binding protein</fullName>
    </submittedName>
</protein>
<name>A0A329UBL0_9FIRM</name>
<proteinExistence type="predicted"/>
<dbReference type="SUPFAM" id="SSF53850">
    <property type="entry name" value="Periplasmic binding protein-like II"/>
    <property type="match status" value="1"/>
</dbReference>
<evidence type="ECO:0000256" key="1">
    <source>
        <dbReference type="ARBA" id="ARBA00022729"/>
    </source>
</evidence>